<feature type="compositionally biased region" description="Polar residues" evidence="4">
    <location>
        <begin position="574"/>
        <end position="589"/>
    </location>
</feature>
<evidence type="ECO:0000256" key="4">
    <source>
        <dbReference type="SAM" id="MobiDB-lite"/>
    </source>
</evidence>
<feature type="domain" description="dDENN" evidence="5">
    <location>
        <begin position="61"/>
        <end position="131"/>
    </location>
</feature>
<evidence type="ECO:0000313" key="6">
    <source>
        <dbReference type="EMBL" id="KAF6026663.1"/>
    </source>
</evidence>
<feature type="region of interest" description="Disordered" evidence="4">
    <location>
        <begin position="356"/>
        <end position="389"/>
    </location>
</feature>
<dbReference type="GO" id="GO:0042981">
    <property type="term" value="P:regulation of apoptotic process"/>
    <property type="evidence" value="ECO:0007669"/>
    <property type="project" value="TreeGrafter"/>
</dbReference>
<dbReference type="InterPro" id="IPR056574">
    <property type="entry name" value="Death_MADD"/>
</dbReference>
<dbReference type="SMART" id="SM00801">
    <property type="entry name" value="dDENN"/>
    <property type="match status" value="1"/>
</dbReference>
<evidence type="ECO:0000256" key="2">
    <source>
        <dbReference type="ARBA" id="ARBA00022658"/>
    </source>
</evidence>
<feature type="compositionally biased region" description="Low complexity" evidence="4">
    <location>
        <begin position="356"/>
        <end position="375"/>
    </location>
</feature>
<sequence>MLRTHFKQSLASMSGSSQPVKNLDELVVKQQKGNKQAENLAAQQQGRSFNPFIYGNDIDSVDVATRVAMVRFFASPNILGNIQEHTRILRLYPRPVVGFQLASFIKSRPTKTLFICRLASTQAVEFYTEWSLSPSNLAFMRVQTGIYDPRQVGDKPRWYATNQHKMSYSACNNIDNSIFHLAEKSTDAPTDESGESNDEHFYPATSDSDADQSHDAKTSGQPITIAVDDIYRPPTELHRMDTLVAPSSSSESDSSDECNSSAEDNDPNQLLTYNNTANHRAAPARSSENSQAEKEVPPKPAPRRNPPPPKNAKGKTSSEGQQSTSPTGLISNLSSDLEGVAQSASSKLSELFDSVGGKFGSSQSKSSPARSKMSRTTSYSKDLGHQYNTGLDYHKTSTVSMSSPVSHPHKEKTQNEARNAVHGENQVFLKDTVAQVLEGHGVGWLKTGRIKRLMEDENYRNFVMSRLNTQLDNKLSDEDQVIGHVQVSRSVYKGVVALLNLITQGLEHTFKTNGCGGVASALMILEVASTHFYVKDTKSNNSSRGSSPFGSRESLVSAGKEGRSTPTQHKHSETGASQTASGSHNSAELNNDVDEDIMHQLVTNKSLIADRQYTVQDTSAEGDRRHGARLPISHQSLKVVATTSSSGKSSPTNSEAINNYSLTVTQNDATRKSAASTPVRSLGSDGKASLSHSSTSSEHSAARIYVFEGLLGKSRSQLWDQMQFWEDMFLDGVAQERDIIGLDQEPAALMDRYRLLGDPEKKHLELEEDKLLSTMLYNLTVFMIMMGTSKAEIRKKNRRLLGKSHIGLQCSYAINTLLDNVEKIDINDVNIRPVPSRTIQKLSFSVHWGSDNTGDMLFMEVCDDCILLRGVNGVIINRWWYERLVNMTCCPKTKVLCLWRKDGDKTQLNKFHTKKCKDLYNAIKEAMEKSASRSNQPVPGADLSVEFPVRDLETDKSGVLQVCMDGISLLLDKTKFFVELSRIKKCFTLTGGIFVIEELGKDLTSDQPIE</sequence>
<gene>
    <name evidence="6" type="ORF">EB796_015032</name>
</gene>
<evidence type="ECO:0000313" key="7">
    <source>
        <dbReference type="Proteomes" id="UP000593567"/>
    </source>
</evidence>
<evidence type="ECO:0000256" key="1">
    <source>
        <dbReference type="ARBA" id="ARBA00004370"/>
    </source>
</evidence>
<dbReference type="PANTHER" id="PTHR13008">
    <property type="entry name" value="MAP-KINASE ACTIVATING DEATH DOMAIN PROTEIN MADD /DENN/AEX-3 C.ELEGANS"/>
    <property type="match status" value="1"/>
</dbReference>
<organism evidence="6 7">
    <name type="scientific">Bugula neritina</name>
    <name type="common">Brown bryozoan</name>
    <name type="synonym">Sertularia neritina</name>
    <dbReference type="NCBI Taxonomy" id="10212"/>
    <lineage>
        <taxon>Eukaryota</taxon>
        <taxon>Metazoa</taxon>
        <taxon>Spiralia</taxon>
        <taxon>Lophotrochozoa</taxon>
        <taxon>Bryozoa</taxon>
        <taxon>Gymnolaemata</taxon>
        <taxon>Cheilostomatida</taxon>
        <taxon>Flustrina</taxon>
        <taxon>Buguloidea</taxon>
        <taxon>Bugulidae</taxon>
        <taxon>Bugula</taxon>
    </lineage>
</organism>
<feature type="region of interest" description="Disordered" evidence="4">
    <location>
        <begin position="667"/>
        <end position="694"/>
    </location>
</feature>
<proteinExistence type="predicted"/>
<dbReference type="OrthoDB" id="6282239at2759"/>
<feature type="region of interest" description="Disordered" evidence="4">
    <location>
        <begin position="243"/>
        <end position="332"/>
    </location>
</feature>
<dbReference type="GO" id="GO:0005829">
    <property type="term" value="C:cytosol"/>
    <property type="evidence" value="ECO:0007669"/>
    <property type="project" value="TreeGrafter"/>
</dbReference>
<feature type="compositionally biased region" description="Polar residues" evidence="4">
    <location>
        <begin position="314"/>
        <end position="332"/>
    </location>
</feature>
<dbReference type="InterPro" id="IPR057469">
    <property type="entry name" value="PH_MADD"/>
</dbReference>
<feature type="compositionally biased region" description="Pro residues" evidence="4">
    <location>
        <begin position="298"/>
        <end position="310"/>
    </location>
</feature>
<accession>A0A7J7JLB4</accession>
<evidence type="ECO:0000256" key="3">
    <source>
        <dbReference type="ARBA" id="ARBA00023136"/>
    </source>
</evidence>
<protein>
    <submittedName>
        <fullName evidence="6">MADD</fullName>
    </submittedName>
</protein>
<dbReference type="GO" id="GO:0016020">
    <property type="term" value="C:membrane"/>
    <property type="evidence" value="ECO:0007669"/>
    <property type="project" value="UniProtKB-SubCell"/>
</dbReference>
<evidence type="ECO:0000259" key="5">
    <source>
        <dbReference type="SMART" id="SM00801"/>
    </source>
</evidence>
<feature type="compositionally biased region" description="Polar residues" evidence="4">
    <location>
        <begin position="667"/>
        <end position="679"/>
    </location>
</feature>
<dbReference type="InterPro" id="IPR039980">
    <property type="entry name" value="MADD"/>
</dbReference>
<name>A0A7J7JLB4_BUGNE</name>
<dbReference type="Pfam" id="PF23629">
    <property type="entry name" value="Death_MADD"/>
    <property type="match status" value="1"/>
</dbReference>
<keyword evidence="7" id="KW-1185">Reference proteome</keyword>
<feature type="compositionally biased region" description="Low complexity" evidence="4">
    <location>
        <begin position="247"/>
        <end position="262"/>
    </location>
</feature>
<keyword evidence="2" id="KW-0344">Guanine-nucleotide releasing factor</keyword>
<feature type="region of interest" description="Disordered" evidence="4">
    <location>
        <begin position="536"/>
        <end position="589"/>
    </location>
</feature>
<dbReference type="Proteomes" id="UP000593567">
    <property type="component" value="Unassembled WGS sequence"/>
</dbReference>
<feature type="region of interest" description="Disordered" evidence="4">
    <location>
        <begin position="185"/>
        <end position="226"/>
    </location>
</feature>
<dbReference type="InterPro" id="IPR005112">
    <property type="entry name" value="dDENN_dom"/>
</dbReference>
<feature type="compositionally biased region" description="Polar residues" evidence="4">
    <location>
        <begin position="267"/>
        <end position="278"/>
    </location>
</feature>
<feature type="compositionally biased region" description="Polar residues" evidence="4">
    <location>
        <begin position="539"/>
        <end position="549"/>
    </location>
</feature>
<dbReference type="Pfam" id="PF25328">
    <property type="entry name" value="PH_MADD"/>
    <property type="match status" value="1"/>
</dbReference>
<comment type="subcellular location">
    <subcellularLocation>
        <location evidence="1">Membrane</location>
    </subcellularLocation>
</comment>
<reference evidence="6" key="1">
    <citation type="submission" date="2020-06" db="EMBL/GenBank/DDBJ databases">
        <title>Draft genome of Bugula neritina, a colonial animal packing powerful symbionts and potential medicines.</title>
        <authorList>
            <person name="Rayko M."/>
        </authorList>
    </citation>
    <scope>NUCLEOTIDE SEQUENCE [LARGE SCALE GENOMIC DNA]</scope>
    <source>
        <strain evidence="6">Kwan_BN1</strain>
    </source>
</reference>
<dbReference type="EMBL" id="VXIV02002233">
    <property type="protein sequence ID" value="KAF6026663.1"/>
    <property type="molecule type" value="Genomic_DNA"/>
</dbReference>
<dbReference type="GO" id="GO:0032483">
    <property type="term" value="P:regulation of Rab protein signal transduction"/>
    <property type="evidence" value="ECO:0007669"/>
    <property type="project" value="TreeGrafter"/>
</dbReference>
<keyword evidence="3" id="KW-0472">Membrane</keyword>
<dbReference type="PANTHER" id="PTHR13008:SF7">
    <property type="entry name" value="MAP KINASE-ACTIVATING DEATH DOMAIN PROTEIN"/>
    <property type="match status" value="1"/>
</dbReference>
<dbReference type="GO" id="GO:0005085">
    <property type="term" value="F:guanyl-nucleotide exchange factor activity"/>
    <property type="evidence" value="ECO:0007669"/>
    <property type="project" value="UniProtKB-KW"/>
</dbReference>
<comment type="caution">
    <text evidence="6">The sequence shown here is derived from an EMBL/GenBank/DDBJ whole genome shotgun (WGS) entry which is preliminary data.</text>
</comment>
<dbReference type="AlphaFoldDB" id="A0A7J7JLB4"/>